<name>A0ABZ2FAW9_9MICO</name>
<gene>
    <name evidence="7" type="ORF">N5P18_04835</name>
    <name evidence="3" type="ORF">N5P18_10175</name>
    <name evidence="4" type="ORF">N5P18_11535</name>
    <name evidence="5" type="ORF">N5P18_12220</name>
    <name evidence="6" type="ORF">N5P18_13295</name>
</gene>
<dbReference type="Proteomes" id="UP001381003">
    <property type="component" value="Chromosome"/>
</dbReference>
<dbReference type="InterPro" id="IPR012337">
    <property type="entry name" value="RNaseH-like_sf"/>
</dbReference>
<protein>
    <submittedName>
        <fullName evidence="5">IS481 family transposase</fullName>
    </submittedName>
</protein>
<keyword evidence="8" id="KW-1185">Reference proteome</keyword>
<dbReference type="RefSeq" id="WP_068321680.1">
    <property type="nucleotide sequence ID" value="NZ_CP104874.1"/>
</dbReference>
<evidence type="ECO:0000313" key="4">
    <source>
        <dbReference type="EMBL" id="WWF04322.1"/>
    </source>
</evidence>
<dbReference type="InterPro" id="IPR009057">
    <property type="entry name" value="Homeodomain-like_sf"/>
</dbReference>
<dbReference type="EMBL" id="CP104874">
    <property type="protein sequence ID" value="WWF04452.1"/>
    <property type="molecule type" value="Genomic_DNA"/>
</dbReference>
<evidence type="ECO:0000313" key="8">
    <source>
        <dbReference type="Proteomes" id="UP001381003"/>
    </source>
</evidence>
<evidence type="ECO:0000313" key="5">
    <source>
        <dbReference type="EMBL" id="WWF04452.1"/>
    </source>
</evidence>
<dbReference type="Gene3D" id="3.30.420.10">
    <property type="entry name" value="Ribonuclease H-like superfamily/Ribonuclease H"/>
    <property type="match status" value="1"/>
</dbReference>
<evidence type="ECO:0000313" key="7">
    <source>
        <dbReference type="EMBL" id="WWF06202.1"/>
    </source>
</evidence>
<feature type="domain" description="Integrase catalytic" evidence="2">
    <location>
        <begin position="159"/>
        <end position="336"/>
    </location>
</feature>
<dbReference type="PANTHER" id="PTHR35004:SF7">
    <property type="entry name" value="INTEGRASE PROTEIN"/>
    <property type="match status" value="1"/>
</dbReference>
<dbReference type="SUPFAM" id="SSF46689">
    <property type="entry name" value="Homeodomain-like"/>
    <property type="match status" value="1"/>
</dbReference>
<accession>A0ABZ2FAW9</accession>
<reference evidence="5 8" key="1">
    <citation type="submission" date="2022-09" db="EMBL/GenBank/DDBJ databases">
        <title>Complete genome sequence of Janibacter terrae strain COS04-44, PCL-degrading bacteria isolated from oil spilled coast.</title>
        <authorList>
            <person name="Park H."/>
            <person name="Kim J.Y."/>
            <person name="An S.H."/>
            <person name="Lee C.M."/>
            <person name="Weon H.-Y."/>
        </authorList>
    </citation>
    <scope>NUCLEOTIDE SEQUENCE [LARGE SCALE GENOMIC DNA]</scope>
    <source>
        <strain evidence="5 8">COS04-44</strain>
    </source>
</reference>
<dbReference type="Pfam" id="PF13565">
    <property type="entry name" value="HTH_32"/>
    <property type="match status" value="1"/>
</dbReference>
<dbReference type="EMBL" id="CP104874">
    <property type="protein sequence ID" value="WWF04648.1"/>
    <property type="molecule type" value="Genomic_DNA"/>
</dbReference>
<dbReference type="EMBL" id="CP104874">
    <property type="protein sequence ID" value="WWF04066.1"/>
    <property type="molecule type" value="Genomic_DNA"/>
</dbReference>
<evidence type="ECO:0000256" key="1">
    <source>
        <dbReference type="SAM" id="MobiDB-lite"/>
    </source>
</evidence>
<dbReference type="InterPro" id="IPR001584">
    <property type="entry name" value="Integrase_cat-core"/>
</dbReference>
<feature type="region of interest" description="Disordered" evidence="1">
    <location>
        <begin position="59"/>
        <end position="78"/>
    </location>
</feature>
<dbReference type="PROSITE" id="PS50994">
    <property type="entry name" value="INTEGRASE"/>
    <property type="match status" value="1"/>
</dbReference>
<evidence type="ECO:0000313" key="3">
    <source>
        <dbReference type="EMBL" id="WWF04066.1"/>
    </source>
</evidence>
<dbReference type="InterPro" id="IPR047656">
    <property type="entry name" value="IS481-like_transpos"/>
</dbReference>
<evidence type="ECO:0000259" key="2">
    <source>
        <dbReference type="PROSITE" id="PS50994"/>
    </source>
</evidence>
<proteinExistence type="predicted"/>
<dbReference type="PANTHER" id="PTHR35004">
    <property type="entry name" value="TRANSPOSASE RV3428C-RELATED"/>
    <property type="match status" value="1"/>
</dbReference>
<dbReference type="EMBL" id="CP104874">
    <property type="protein sequence ID" value="WWF04322.1"/>
    <property type="molecule type" value="Genomic_DNA"/>
</dbReference>
<dbReference type="InterPro" id="IPR036397">
    <property type="entry name" value="RNaseH_sf"/>
</dbReference>
<dbReference type="SUPFAM" id="SSF53098">
    <property type="entry name" value="Ribonuclease H-like"/>
    <property type="match status" value="1"/>
</dbReference>
<evidence type="ECO:0000313" key="6">
    <source>
        <dbReference type="EMBL" id="WWF04648.1"/>
    </source>
</evidence>
<sequence length="345" mass="38866">MSHANAPMTPGGRLRLIERVLGQANDEAGPRPIAHVAAEAAISRQCLSKWVARYREHGEEGLHDRSSRPQRSPSATAEPVVERIIELRRRKWSARRIHLALADEGTNVAVCTIARILRREGLNRLRDLDVDGQPLRQQPAGKIIARYPGHMIHLDVKKVGRIPPGGGWRVHGRGSDADRARGLRGHHRGAKVGYTYLHSAVDGFTRMVYTEAHDDESAATAIAFLARARVFFAAHGITRITRIVTDNGSCYRAKNFTRSVLSFASKHKRIKPYTPKHNGKVERYQQTMAREVLYADAYPSEEARRRQLQIWVTHYNYHRPHSAIGDQPPASRAKTRVTKVMPSYT</sequence>
<dbReference type="Pfam" id="PF13683">
    <property type="entry name" value="rve_3"/>
    <property type="match status" value="1"/>
</dbReference>
<dbReference type="NCBIfam" id="NF033577">
    <property type="entry name" value="transpos_IS481"/>
    <property type="match status" value="1"/>
</dbReference>
<dbReference type="EMBL" id="CP104874">
    <property type="protein sequence ID" value="WWF06202.1"/>
    <property type="molecule type" value="Genomic_DNA"/>
</dbReference>
<organism evidence="5 8">
    <name type="scientific">Janibacter terrae</name>
    <dbReference type="NCBI Taxonomy" id="103817"/>
    <lineage>
        <taxon>Bacteria</taxon>
        <taxon>Bacillati</taxon>
        <taxon>Actinomycetota</taxon>
        <taxon>Actinomycetes</taxon>
        <taxon>Micrococcales</taxon>
        <taxon>Intrasporangiaceae</taxon>
        <taxon>Janibacter</taxon>
    </lineage>
</organism>